<feature type="non-terminal residue" evidence="2">
    <location>
        <position position="1"/>
    </location>
</feature>
<evidence type="ECO:0000313" key="2">
    <source>
        <dbReference type="EMBL" id="GFH27706.1"/>
    </source>
</evidence>
<evidence type="ECO:0000313" key="3">
    <source>
        <dbReference type="Proteomes" id="UP000485058"/>
    </source>
</evidence>
<feature type="non-terminal residue" evidence="2">
    <location>
        <position position="251"/>
    </location>
</feature>
<proteinExistence type="predicted"/>
<evidence type="ECO:0000256" key="1">
    <source>
        <dbReference type="SAM" id="MobiDB-lite"/>
    </source>
</evidence>
<dbReference type="AlphaFoldDB" id="A0A6A0A5D6"/>
<keyword evidence="3" id="KW-1185">Reference proteome</keyword>
<sequence>SATQVRTQRFPRLVDACSYATLVLPCFCACQQLDDRGYTGSSQVLYQTSPSIESIVERAAGWRAYAPGAGPIATCTAFLIAEGIVCMMVGTSTNPDRMDSSLALGCWGMHATRGQDKGVKRGVPYAEPEQLDAVSCPGPSTPSPAKRTKAEQAAEPIQPTKGKGKGKVSKPKSAPQPGRQVDRDCNAAGGAHWSCAGDQTCQLCLPMARSTQAWTTSGCETGHPWLLWHSSVCLPLSCHRLSISAGMSCQL</sequence>
<dbReference type="EMBL" id="BLLF01003585">
    <property type="protein sequence ID" value="GFH27706.1"/>
    <property type="molecule type" value="Genomic_DNA"/>
</dbReference>
<gene>
    <name evidence="2" type="ORF">HaLaN_26076</name>
</gene>
<dbReference type="Proteomes" id="UP000485058">
    <property type="component" value="Unassembled WGS sequence"/>
</dbReference>
<organism evidence="2 3">
    <name type="scientific">Haematococcus lacustris</name>
    <name type="common">Green alga</name>
    <name type="synonym">Haematococcus pluvialis</name>
    <dbReference type="NCBI Taxonomy" id="44745"/>
    <lineage>
        <taxon>Eukaryota</taxon>
        <taxon>Viridiplantae</taxon>
        <taxon>Chlorophyta</taxon>
        <taxon>core chlorophytes</taxon>
        <taxon>Chlorophyceae</taxon>
        <taxon>CS clade</taxon>
        <taxon>Chlamydomonadales</taxon>
        <taxon>Haematococcaceae</taxon>
        <taxon>Haematococcus</taxon>
    </lineage>
</organism>
<feature type="region of interest" description="Disordered" evidence="1">
    <location>
        <begin position="128"/>
        <end position="183"/>
    </location>
</feature>
<protein>
    <submittedName>
        <fullName evidence="2">Uncharacterized protein</fullName>
    </submittedName>
</protein>
<name>A0A6A0A5D6_HAELA</name>
<comment type="caution">
    <text evidence="2">The sequence shown here is derived from an EMBL/GenBank/DDBJ whole genome shotgun (WGS) entry which is preliminary data.</text>
</comment>
<reference evidence="2 3" key="1">
    <citation type="submission" date="2020-02" db="EMBL/GenBank/DDBJ databases">
        <title>Draft genome sequence of Haematococcus lacustris strain NIES-144.</title>
        <authorList>
            <person name="Morimoto D."/>
            <person name="Nakagawa S."/>
            <person name="Yoshida T."/>
            <person name="Sawayama S."/>
        </authorList>
    </citation>
    <scope>NUCLEOTIDE SEQUENCE [LARGE SCALE GENOMIC DNA]</scope>
    <source>
        <strain evidence="2 3">NIES-144</strain>
    </source>
</reference>
<accession>A0A6A0A5D6</accession>